<sequence length="532" mass="59465">MCGKYIKEIKMELNVIWKHARTAALECCEGSVYEMEEPCRISLNGVFYKESRQVVNLLQGLEPGKEYHVSVERGEEAAEIMFCTDTQDYTLNVRDFGAKGDGVQDDTTYIQAAIMSCPRNSRVLIPEGTYRVTSLFLKDHLTMELAKGAVLSAYTERERFSILRGTYQSEDQENEYILGTWEGEAQNMFAGIMNGIGIKDVTICGEGTIDGNASWENWWLDAKEVRGAARPRMIFLNRCEDVTITGITVQNSPSWNIHPYFCSHLKFIGVTVLGPKVSPNTDGLNPESCDDVEITGCLFSVGDDCIAVKAGKISVGAKYKVPSSNIRIRQCCMRDGHGSITLGSEMAAGIKNLQARQCVFLNTDRGLRIKTRRGRGKDAVIDGILFEDIRMDSVLTLLTPFVINSFYFCDPDGHSEYVQCKEPLAVDERTPQIKELCFRNIQAKNCHVAAAFFYGLPEQKIERVEMKHIQVSYAEDAASGQPAMMDGIDQNICKMGIFARNIKTLVLEDIQVVGQEGEVISMDGIDSLEWRK</sequence>
<reference evidence="5 6" key="1">
    <citation type="submission" date="2007-04" db="EMBL/GenBank/DDBJ databases">
        <authorList>
            <person name="Fulton L."/>
            <person name="Clifton S."/>
            <person name="Fulton B."/>
            <person name="Xu J."/>
            <person name="Minx P."/>
            <person name="Pepin K.H."/>
            <person name="Johnson M."/>
            <person name="Thiruvilangam P."/>
            <person name="Bhonagiri V."/>
            <person name="Nash W.E."/>
            <person name="Mardis E.R."/>
            <person name="Wilson R.K."/>
        </authorList>
    </citation>
    <scope>NUCLEOTIDE SEQUENCE [LARGE SCALE GENOMIC DNA]</scope>
    <source>
        <strain evidence="5 6">ATCC 29149</strain>
    </source>
</reference>
<dbReference type="GO" id="GO:0005975">
    <property type="term" value="P:carbohydrate metabolic process"/>
    <property type="evidence" value="ECO:0007669"/>
    <property type="project" value="InterPro"/>
</dbReference>
<dbReference type="InterPro" id="IPR051801">
    <property type="entry name" value="GH28_Enzymes"/>
</dbReference>
<protein>
    <submittedName>
        <fullName evidence="5">Polygalacturonase (Pectinase)</fullName>
    </submittedName>
</protein>
<dbReference type="Pfam" id="PF00295">
    <property type="entry name" value="Glyco_hydro_28"/>
    <property type="match status" value="1"/>
</dbReference>
<dbReference type="CAZy" id="GH28">
    <property type="family name" value="Glycoside Hydrolase Family 28"/>
</dbReference>
<evidence type="ECO:0000313" key="5">
    <source>
        <dbReference type="EMBL" id="EDN79226.1"/>
    </source>
</evidence>
<dbReference type="Proteomes" id="UP000004410">
    <property type="component" value="Unassembled WGS sequence"/>
</dbReference>
<dbReference type="SUPFAM" id="SSF51126">
    <property type="entry name" value="Pectin lyase-like"/>
    <property type="match status" value="1"/>
</dbReference>
<dbReference type="PaxDb" id="411470-RUMGNA_00427"/>
<gene>
    <name evidence="5" type="ORF">RUMGNA_00427</name>
</gene>
<evidence type="ECO:0000256" key="1">
    <source>
        <dbReference type="ARBA" id="ARBA00008834"/>
    </source>
</evidence>
<keyword evidence="2 4" id="KW-0378">Hydrolase</keyword>
<dbReference type="InterPro" id="IPR011050">
    <property type="entry name" value="Pectin_lyase_fold/virulence"/>
</dbReference>
<reference evidence="5 6" key="2">
    <citation type="submission" date="2007-06" db="EMBL/GenBank/DDBJ databases">
        <title>Draft genome sequence of Ruminococcus gnavus (ATCC 29149).</title>
        <authorList>
            <person name="Sudarsanam P."/>
            <person name="Ley R."/>
            <person name="Guruge J."/>
            <person name="Turnbaugh P.J."/>
            <person name="Mahowald M."/>
            <person name="Liep D."/>
            <person name="Gordon J."/>
        </authorList>
    </citation>
    <scope>NUCLEOTIDE SEQUENCE [LARGE SCALE GENOMIC DNA]</scope>
    <source>
        <strain evidence="5 6">ATCC 29149</strain>
    </source>
</reference>
<dbReference type="EMBL" id="AAYG02000004">
    <property type="protein sequence ID" value="EDN79226.1"/>
    <property type="molecule type" value="Genomic_DNA"/>
</dbReference>
<accession>A7AYR2</accession>
<dbReference type="InterPro" id="IPR000743">
    <property type="entry name" value="Glyco_hydro_28"/>
</dbReference>
<evidence type="ECO:0000256" key="2">
    <source>
        <dbReference type="ARBA" id="ARBA00022801"/>
    </source>
</evidence>
<dbReference type="AlphaFoldDB" id="A7AYR2"/>
<keyword evidence="3 4" id="KW-0326">Glycosidase</keyword>
<comment type="caution">
    <text evidence="5">The sequence shown here is derived from an EMBL/GenBank/DDBJ whole genome shotgun (WGS) entry which is preliminary data.</text>
</comment>
<organism evidence="5 6">
    <name type="scientific">Mediterraneibacter gnavus (strain ATCC 29149 / DSM 114966 / JCM 6515 / VPI C7-9)</name>
    <name type="common">Ruminococcus gnavus</name>
    <dbReference type="NCBI Taxonomy" id="411470"/>
    <lineage>
        <taxon>Bacteria</taxon>
        <taxon>Bacillati</taxon>
        <taxon>Bacillota</taxon>
        <taxon>Clostridia</taxon>
        <taxon>Lachnospirales</taxon>
        <taxon>Lachnospiraceae</taxon>
        <taxon>Mediterraneibacter</taxon>
    </lineage>
</organism>
<evidence type="ECO:0000313" key="6">
    <source>
        <dbReference type="Proteomes" id="UP000004410"/>
    </source>
</evidence>
<proteinExistence type="inferred from homology"/>
<dbReference type="eggNOG" id="COG5434">
    <property type="taxonomic scope" value="Bacteria"/>
</dbReference>
<evidence type="ECO:0000256" key="3">
    <source>
        <dbReference type="ARBA" id="ARBA00023295"/>
    </source>
</evidence>
<name>A7AYR2_MEDG7</name>
<dbReference type="InterPro" id="IPR012334">
    <property type="entry name" value="Pectin_lyas_fold"/>
</dbReference>
<dbReference type="Gene3D" id="2.160.20.10">
    <property type="entry name" value="Single-stranded right-handed beta-helix, Pectin lyase-like"/>
    <property type="match status" value="1"/>
</dbReference>
<comment type="similarity">
    <text evidence="1 4">Belongs to the glycosyl hydrolase 28 family.</text>
</comment>
<dbReference type="GO" id="GO:0004650">
    <property type="term" value="F:polygalacturonase activity"/>
    <property type="evidence" value="ECO:0007669"/>
    <property type="project" value="InterPro"/>
</dbReference>
<dbReference type="PANTHER" id="PTHR31339:SF9">
    <property type="entry name" value="PLASMIN AND FIBRONECTIN-BINDING PROTEIN A"/>
    <property type="match status" value="1"/>
</dbReference>
<dbReference type="PANTHER" id="PTHR31339">
    <property type="entry name" value="PECTIN LYASE-RELATED"/>
    <property type="match status" value="1"/>
</dbReference>
<evidence type="ECO:0000256" key="4">
    <source>
        <dbReference type="RuleBase" id="RU361169"/>
    </source>
</evidence>